<reference evidence="1 2" key="1">
    <citation type="journal article" date="2018" name="Arch. Microbiol.">
        <title>New insights into the metabolic potential of the phototrophic purple bacterium Rhodopila globiformis DSM 161(T) from its draft genome sequence and evidence for a vanadium-dependent nitrogenase.</title>
        <authorList>
            <person name="Imhoff J.F."/>
            <person name="Rahn T."/>
            <person name="Kunzel S."/>
            <person name="Neulinger S.C."/>
        </authorList>
    </citation>
    <scope>NUCLEOTIDE SEQUENCE [LARGE SCALE GENOMIC DNA]</scope>
    <source>
        <strain evidence="1 2">DSM 16996</strain>
    </source>
</reference>
<gene>
    <name evidence="1" type="ORF">CCR94_19975</name>
</gene>
<dbReference type="Proteomes" id="UP000239089">
    <property type="component" value="Unassembled WGS sequence"/>
</dbReference>
<dbReference type="EMBL" id="NHSJ01000123">
    <property type="protein sequence ID" value="PPQ27507.1"/>
    <property type="molecule type" value="Genomic_DNA"/>
</dbReference>
<accession>A0A2S6MYR8</accession>
<name>A0A2S6MYR8_9HYPH</name>
<dbReference type="AlphaFoldDB" id="A0A2S6MYR8"/>
<comment type="caution">
    <text evidence="1">The sequence shown here is derived from an EMBL/GenBank/DDBJ whole genome shotgun (WGS) entry which is preliminary data.</text>
</comment>
<dbReference type="Pfam" id="PF07704">
    <property type="entry name" value="PSK_trans_fac"/>
    <property type="match status" value="1"/>
</dbReference>
<dbReference type="InterPro" id="IPR011660">
    <property type="entry name" value="VapB-like"/>
</dbReference>
<evidence type="ECO:0008006" key="3">
    <source>
        <dbReference type="Google" id="ProtNLM"/>
    </source>
</evidence>
<organism evidence="1 2">
    <name type="scientific">Rhodoblastus sphagnicola</name>
    <dbReference type="NCBI Taxonomy" id="333368"/>
    <lineage>
        <taxon>Bacteria</taxon>
        <taxon>Pseudomonadati</taxon>
        <taxon>Pseudomonadota</taxon>
        <taxon>Alphaproteobacteria</taxon>
        <taxon>Hyphomicrobiales</taxon>
        <taxon>Rhodoblastaceae</taxon>
        <taxon>Rhodoblastus</taxon>
    </lineage>
</organism>
<evidence type="ECO:0000313" key="1">
    <source>
        <dbReference type="EMBL" id="PPQ27507.1"/>
    </source>
</evidence>
<proteinExistence type="predicted"/>
<protein>
    <recommendedName>
        <fullName evidence="3">Transcription factor</fullName>
    </recommendedName>
</protein>
<evidence type="ECO:0000313" key="2">
    <source>
        <dbReference type="Proteomes" id="UP000239089"/>
    </source>
</evidence>
<sequence>MPLHIRGSETTEAVRRLAQARKLTLTEAVKTACEEALARDEAKQPVSERLAAVHARLRAARKTGESADKAFFDREWGE</sequence>
<dbReference type="RefSeq" id="WP_104509594.1">
    <property type="nucleotide sequence ID" value="NZ_JACIGC010000001.1"/>
</dbReference>
<keyword evidence="2" id="KW-1185">Reference proteome</keyword>
<dbReference type="OrthoDB" id="9814421at2"/>